<evidence type="ECO:0000313" key="3">
    <source>
        <dbReference type="Proteomes" id="UP001403385"/>
    </source>
</evidence>
<reference evidence="2 3" key="1">
    <citation type="submission" date="2024-04" db="EMBL/GenBank/DDBJ databases">
        <title>Novel genus in family Flammeovirgaceae.</title>
        <authorList>
            <person name="Nguyen T.H."/>
            <person name="Vuong T.Q."/>
            <person name="Le H."/>
            <person name="Kim S.-G."/>
        </authorList>
    </citation>
    <scope>NUCLEOTIDE SEQUENCE [LARGE SCALE GENOMIC DNA]</scope>
    <source>
        <strain evidence="2 3">JCM 23209</strain>
    </source>
</reference>
<accession>A0AAW9S7Z5</accession>
<evidence type="ECO:0000313" key="2">
    <source>
        <dbReference type="EMBL" id="MEN7549136.1"/>
    </source>
</evidence>
<dbReference type="InterPro" id="IPR007534">
    <property type="entry name" value="LuxE"/>
</dbReference>
<dbReference type="GO" id="GO:0008218">
    <property type="term" value="P:bioluminescence"/>
    <property type="evidence" value="ECO:0007669"/>
    <property type="project" value="InterPro"/>
</dbReference>
<feature type="domain" description="Acyl-protein synthetase LuxE" evidence="1">
    <location>
        <begin position="19"/>
        <end position="326"/>
    </location>
</feature>
<name>A0AAW9S7Z5_9BACT</name>
<dbReference type="GO" id="GO:0047474">
    <property type="term" value="F:long-chain fatty acid--protein ligase activity"/>
    <property type="evidence" value="ECO:0007669"/>
    <property type="project" value="InterPro"/>
</dbReference>
<dbReference type="InterPro" id="IPR042099">
    <property type="entry name" value="ANL_N_sf"/>
</dbReference>
<dbReference type="AlphaFoldDB" id="A0AAW9S7Z5"/>
<dbReference type="GO" id="GO:0016740">
    <property type="term" value="F:transferase activity"/>
    <property type="evidence" value="ECO:0007669"/>
    <property type="project" value="UniProtKB-KW"/>
</dbReference>
<organism evidence="2 3">
    <name type="scientific">Rapidithrix thailandica</name>
    <dbReference type="NCBI Taxonomy" id="413964"/>
    <lineage>
        <taxon>Bacteria</taxon>
        <taxon>Pseudomonadati</taxon>
        <taxon>Bacteroidota</taxon>
        <taxon>Cytophagia</taxon>
        <taxon>Cytophagales</taxon>
        <taxon>Flammeovirgaceae</taxon>
        <taxon>Rapidithrix</taxon>
    </lineage>
</organism>
<proteinExistence type="predicted"/>
<keyword evidence="2" id="KW-0808">Transferase</keyword>
<dbReference type="EMBL" id="JBDKWZ010000007">
    <property type="protein sequence ID" value="MEN7549136.1"/>
    <property type="molecule type" value="Genomic_DNA"/>
</dbReference>
<keyword evidence="3" id="KW-1185">Reference proteome</keyword>
<dbReference type="RefSeq" id="WP_346821906.1">
    <property type="nucleotide sequence ID" value="NZ_JBDKWZ010000007.1"/>
</dbReference>
<protein>
    <submittedName>
        <fullName evidence="2">Acyl transferase</fullName>
    </submittedName>
</protein>
<dbReference type="Proteomes" id="UP001403385">
    <property type="component" value="Unassembled WGS sequence"/>
</dbReference>
<sequence>MHFKDTFKQQLVQLQARDFEKAALQAFRYQAQENPVYRSYLEYLSVDPTKVSAVERIPFLPIEFFKTQTIKSGTFAPVSTFTSSGTTGSVTSRHLVADMEFYRQISTHIFEAFYGNLSEFTLLALLPSYLERTGSSLIYMIEHFLSKTQKDSGFYLHNKKELIDKIKNLQKAGKKVLLFGVTFALLELAEEFPIDLEGVVVMETGGMKGRRKEMTRTEVHQFLKSRWAVKQIHSEYGMTELLSQFYSKGEEIFEGPAWTKILLRDVNDPFDIGLKHKNGGINIIDLANIDSCCFLETKDLGELVGSQGQFKVIGRFDNSDLRGCNLLVQ</sequence>
<comment type="caution">
    <text evidence="2">The sequence shown here is derived from an EMBL/GenBank/DDBJ whole genome shotgun (WGS) entry which is preliminary data.</text>
</comment>
<dbReference type="Gene3D" id="3.40.50.12780">
    <property type="entry name" value="N-terminal domain of ligase-like"/>
    <property type="match status" value="1"/>
</dbReference>
<evidence type="ECO:0000259" key="1">
    <source>
        <dbReference type="Pfam" id="PF04443"/>
    </source>
</evidence>
<dbReference type="Pfam" id="PF04443">
    <property type="entry name" value="LuxE"/>
    <property type="match status" value="1"/>
</dbReference>
<gene>
    <name evidence="2" type="ORF">AAG747_14530</name>
</gene>